<gene>
    <name evidence="2" type="ORF">ACFFI0_13300</name>
</gene>
<proteinExistence type="predicted"/>
<evidence type="ECO:0008006" key="4">
    <source>
        <dbReference type="Google" id="ProtNLM"/>
    </source>
</evidence>
<organism evidence="2 3">
    <name type="scientific">Olivibacter oleidegradans</name>
    <dbReference type="NCBI Taxonomy" id="760123"/>
    <lineage>
        <taxon>Bacteria</taxon>
        <taxon>Pseudomonadati</taxon>
        <taxon>Bacteroidota</taxon>
        <taxon>Sphingobacteriia</taxon>
        <taxon>Sphingobacteriales</taxon>
        <taxon>Sphingobacteriaceae</taxon>
        <taxon>Olivibacter</taxon>
    </lineage>
</organism>
<keyword evidence="1" id="KW-0812">Transmembrane</keyword>
<evidence type="ECO:0000313" key="2">
    <source>
        <dbReference type="EMBL" id="MFC0319293.1"/>
    </source>
</evidence>
<comment type="caution">
    <text evidence="2">The sequence shown here is derived from an EMBL/GenBank/DDBJ whole genome shotgun (WGS) entry which is preliminary data.</text>
</comment>
<keyword evidence="3" id="KW-1185">Reference proteome</keyword>
<dbReference type="Proteomes" id="UP001589774">
    <property type="component" value="Unassembled WGS sequence"/>
</dbReference>
<keyword evidence="1" id="KW-1133">Transmembrane helix</keyword>
<keyword evidence="1" id="KW-0472">Membrane</keyword>
<evidence type="ECO:0000313" key="3">
    <source>
        <dbReference type="Proteomes" id="UP001589774"/>
    </source>
</evidence>
<reference evidence="2 3" key="1">
    <citation type="submission" date="2024-09" db="EMBL/GenBank/DDBJ databases">
        <authorList>
            <person name="Sun Q."/>
            <person name="Mori K."/>
        </authorList>
    </citation>
    <scope>NUCLEOTIDE SEQUENCE [LARGE SCALE GENOMIC DNA]</scope>
    <source>
        <strain evidence="2 3">CCM 7765</strain>
    </source>
</reference>
<sequence length="61" mass="7545">MFKQIIDLGGDEWYLILSLWIFFVFFVFVAIWLFRMRKPYSDYMSQLPLENEKMENEQVLD</sequence>
<feature type="transmembrane region" description="Helical" evidence="1">
    <location>
        <begin position="13"/>
        <end position="34"/>
    </location>
</feature>
<name>A0ABV6HK77_9SPHI</name>
<dbReference type="EMBL" id="JBHLWO010000002">
    <property type="protein sequence ID" value="MFC0319293.1"/>
    <property type="molecule type" value="Genomic_DNA"/>
</dbReference>
<evidence type="ECO:0000256" key="1">
    <source>
        <dbReference type="SAM" id="Phobius"/>
    </source>
</evidence>
<accession>A0ABV6HK77</accession>
<dbReference type="RefSeq" id="WP_013666785.1">
    <property type="nucleotide sequence ID" value="NZ_JBHLWO010000002.1"/>
</dbReference>
<protein>
    <recommendedName>
        <fullName evidence="4">Cbb3-type cytochrome oxidase component FixQ</fullName>
    </recommendedName>
</protein>